<protein>
    <recommendedName>
        <fullName evidence="4">SCP domain-containing protein</fullName>
    </recommendedName>
</protein>
<dbReference type="Proteomes" id="UP001651158">
    <property type="component" value="Unassembled WGS sequence"/>
</dbReference>
<evidence type="ECO:0000313" key="2">
    <source>
        <dbReference type="EMBL" id="KAL5103757.1"/>
    </source>
</evidence>
<dbReference type="EMBL" id="JAKROA010000016">
    <property type="protein sequence ID" value="KAL5103757.1"/>
    <property type="molecule type" value="Genomic_DNA"/>
</dbReference>
<keyword evidence="3" id="KW-1185">Reference proteome</keyword>
<organism evidence="2 3">
    <name type="scientific">Taenia crassiceps</name>
    <dbReference type="NCBI Taxonomy" id="6207"/>
    <lineage>
        <taxon>Eukaryota</taxon>
        <taxon>Metazoa</taxon>
        <taxon>Spiralia</taxon>
        <taxon>Lophotrochozoa</taxon>
        <taxon>Platyhelminthes</taxon>
        <taxon>Cestoda</taxon>
        <taxon>Eucestoda</taxon>
        <taxon>Cyclophyllidea</taxon>
        <taxon>Taeniidae</taxon>
        <taxon>Taenia</taxon>
    </lineage>
</organism>
<accession>A0ABR4Q2D5</accession>
<reference evidence="2 3" key="1">
    <citation type="journal article" date="2022" name="Front. Cell. Infect. Microbiol.">
        <title>The Genomes of Two Strains of Taenia crassiceps the Animal Model for the Study of Human Cysticercosis.</title>
        <authorList>
            <person name="Bobes R.J."/>
            <person name="Estrada K."/>
            <person name="Rios-Valencia D.G."/>
            <person name="Calderon-Gallegos A."/>
            <person name="de la Torre P."/>
            <person name="Carrero J.C."/>
            <person name="Sanchez-Flores A."/>
            <person name="Laclette J.P."/>
        </authorList>
    </citation>
    <scope>NUCLEOTIDE SEQUENCE [LARGE SCALE GENOMIC DNA]</scope>
    <source>
        <strain evidence="2">WFUcys</strain>
    </source>
</reference>
<feature type="compositionally biased region" description="Polar residues" evidence="1">
    <location>
        <begin position="123"/>
        <end position="158"/>
    </location>
</feature>
<name>A0ABR4Q2D5_9CEST</name>
<evidence type="ECO:0000313" key="3">
    <source>
        <dbReference type="Proteomes" id="UP001651158"/>
    </source>
</evidence>
<evidence type="ECO:0000256" key="1">
    <source>
        <dbReference type="SAM" id="MobiDB-lite"/>
    </source>
</evidence>
<gene>
    <name evidence="2" type="ORF">TcWFU_008030</name>
</gene>
<comment type="caution">
    <text evidence="2">The sequence shown here is derived from an EMBL/GenBank/DDBJ whole genome shotgun (WGS) entry which is preliminary data.</text>
</comment>
<feature type="region of interest" description="Disordered" evidence="1">
    <location>
        <begin position="123"/>
        <end position="164"/>
    </location>
</feature>
<sequence>MEWVDAALCRMLSCTYAATGGAEPEPEGEALCEAIPHYQQNGQSCTRRVGQSSPNSNEAFSYSRFGSGINISKVVDTLHDAINEWSDEHGQRLYREIVICSGSTENGGECHIFTGEVGHTSTCMKRSTGPSRNSTSPTLKAAANSTVRGPMTNSTAQSRGGELE</sequence>
<proteinExistence type="predicted"/>
<evidence type="ECO:0008006" key="4">
    <source>
        <dbReference type="Google" id="ProtNLM"/>
    </source>
</evidence>